<keyword evidence="4" id="KW-0378">Hydrolase</keyword>
<dbReference type="PANTHER" id="PTHR46832:SF1">
    <property type="entry name" value="5'-METHYLTHIOADENOSINE_S-ADENOSYLHOMOCYSTEINE NUCLEOSIDASE"/>
    <property type="match status" value="1"/>
</dbReference>
<comment type="pathway">
    <text evidence="1">Amino-acid biosynthesis; L-methionine biosynthesis via salvage pathway; S-methyl-5-thio-alpha-D-ribose 1-phosphate from S-methyl-5'-thioadenosine (hydrolase route): step 1/2.</text>
</comment>
<dbReference type="InterPro" id="IPR000845">
    <property type="entry name" value="Nucleoside_phosphorylase_d"/>
</dbReference>
<dbReference type="UniPathway" id="UPA00904">
    <property type="reaction ID" value="UER00871"/>
</dbReference>
<evidence type="ECO:0000259" key="6">
    <source>
        <dbReference type="Pfam" id="PF01048"/>
    </source>
</evidence>
<protein>
    <recommendedName>
        <fullName evidence="2">adenosylhomocysteine nucleosidase</fullName>
        <ecNumber evidence="2">3.2.2.9</ecNumber>
    </recommendedName>
</protein>
<evidence type="ECO:0000256" key="2">
    <source>
        <dbReference type="ARBA" id="ARBA00011974"/>
    </source>
</evidence>
<proteinExistence type="predicted"/>
<dbReference type="GO" id="GO:0009164">
    <property type="term" value="P:nucleoside catabolic process"/>
    <property type="evidence" value="ECO:0007669"/>
    <property type="project" value="InterPro"/>
</dbReference>
<evidence type="ECO:0000256" key="3">
    <source>
        <dbReference type="ARBA" id="ARBA00022605"/>
    </source>
</evidence>
<dbReference type="GO" id="GO:0019509">
    <property type="term" value="P:L-methionine salvage from methylthioadenosine"/>
    <property type="evidence" value="ECO:0007669"/>
    <property type="project" value="UniProtKB-UniPathway"/>
</dbReference>
<dbReference type="Proteomes" id="UP000063781">
    <property type="component" value="Chromosome"/>
</dbReference>
<dbReference type="NCBIfam" id="TIGR01704">
    <property type="entry name" value="MTA_SAH-Nsdase"/>
    <property type="match status" value="1"/>
</dbReference>
<dbReference type="CDD" id="cd09008">
    <property type="entry name" value="MTAN"/>
    <property type="match status" value="1"/>
</dbReference>
<reference evidence="7 8" key="1">
    <citation type="submission" date="2015-10" db="EMBL/GenBank/DDBJ databases">
        <title>Erysipelothrix larvae sp. LV19 isolated from the larval gut of the rhinoceros beetle, Trypoxylus dichotomus.</title>
        <authorList>
            <person name="Lim S."/>
            <person name="Kim B.-C."/>
        </authorList>
    </citation>
    <scope>NUCLEOTIDE SEQUENCE [LARGE SCALE GENOMIC DNA]</scope>
    <source>
        <strain evidence="7 8">LV19</strain>
    </source>
</reference>
<dbReference type="EC" id="3.2.2.9" evidence="2"/>
<evidence type="ECO:0000256" key="1">
    <source>
        <dbReference type="ARBA" id="ARBA00004945"/>
    </source>
</evidence>
<dbReference type="GO" id="GO:0019284">
    <property type="term" value="P:L-methionine salvage from S-adenosylmethionine"/>
    <property type="evidence" value="ECO:0007669"/>
    <property type="project" value="TreeGrafter"/>
</dbReference>
<dbReference type="GO" id="GO:0008930">
    <property type="term" value="F:methylthioadenosine nucleosidase activity"/>
    <property type="evidence" value="ECO:0007669"/>
    <property type="project" value="InterPro"/>
</dbReference>
<evidence type="ECO:0000313" key="7">
    <source>
        <dbReference type="EMBL" id="AMC93294.1"/>
    </source>
</evidence>
<dbReference type="InterPro" id="IPR010049">
    <property type="entry name" value="MTA_SAH_Nsdase"/>
</dbReference>
<dbReference type="AlphaFoldDB" id="A0A0X8GZH2"/>
<evidence type="ECO:0000256" key="5">
    <source>
        <dbReference type="ARBA" id="ARBA00023167"/>
    </source>
</evidence>
<organism evidence="7 8">
    <name type="scientific">Erysipelothrix larvae</name>
    <dbReference type="NCBI Taxonomy" id="1514105"/>
    <lineage>
        <taxon>Bacteria</taxon>
        <taxon>Bacillati</taxon>
        <taxon>Bacillota</taxon>
        <taxon>Erysipelotrichia</taxon>
        <taxon>Erysipelotrichales</taxon>
        <taxon>Erysipelotrichaceae</taxon>
        <taxon>Erysipelothrix</taxon>
    </lineage>
</organism>
<feature type="domain" description="Nucleoside phosphorylase" evidence="6">
    <location>
        <begin position="8"/>
        <end position="228"/>
    </location>
</feature>
<evidence type="ECO:0000256" key="4">
    <source>
        <dbReference type="ARBA" id="ARBA00022801"/>
    </source>
</evidence>
<dbReference type="Gene3D" id="3.40.50.1580">
    <property type="entry name" value="Nucleoside phosphorylase domain"/>
    <property type="match status" value="1"/>
</dbReference>
<accession>A0A0X8GZH2</accession>
<gene>
    <name evidence="7" type="ORF">AOC36_04690</name>
</gene>
<dbReference type="PANTHER" id="PTHR46832">
    <property type="entry name" value="5'-METHYLTHIOADENOSINE/S-ADENOSYLHOMOCYSTEINE NUCLEOSIDASE"/>
    <property type="match status" value="1"/>
</dbReference>
<sequence>MQKITLDFLVIAAMQEEMHAIVSHLSNPKTLDHTGFTAVSGVVEDKTVCVILSGVGKINAAITTTYFLMTYDVKHVINVGSAGGLLESQHVGDVVVSTKVLSHDFDIGPTTPTDMRFQYHADKALIQNVNEVLDMQNKTHYIGLIVSGDQFVTNDSYAYHRIKDLYSEAICVEMEATAVGATCSRFNVPFVVIRALSDVPFYKNNEETFEQYLVHASESSARICIETIKKARV</sequence>
<dbReference type="KEGG" id="erl:AOC36_04690"/>
<dbReference type="InterPro" id="IPR035994">
    <property type="entry name" value="Nucleoside_phosphorylase_sf"/>
</dbReference>
<dbReference type="SUPFAM" id="SSF53167">
    <property type="entry name" value="Purine and uridine phosphorylases"/>
    <property type="match status" value="1"/>
</dbReference>
<dbReference type="STRING" id="1514105.AOC36_04690"/>
<name>A0A0X8GZH2_9FIRM</name>
<dbReference type="RefSeq" id="WP_067631920.1">
    <property type="nucleotide sequence ID" value="NZ_CP013213.1"/>
</dbReference>
<keyword evidence="3" id="KW-0028">Amino-acid biosynthesis</keyword>
<keyword evidence="8" id="KW-1185">Reference proteome</keyword>
<dbReference type="Pfam" id="PF01048">
    <property type="entry name" value="PNP_UDP_1"/>
    <property type="match status" value="1"/>
</dbReference>
<dbReference type="EMBL" id="CP013213">
    <property type="protein sequence ID" value="AMC93294.1"/>
    <property type="molecule type" value="Genomic_DNA"/>
</dbReference>
<evidence type="ECO:0000313" key="8">
    <source>
        <dbReference type="Proteomes" id="UP000063781"/>
    </source>
</evidence>
<dbReference type="NCBIfam" id="NF004079">
    <property type="entry name" value="PRK05584.1"/>
    <property type="match status" value="1"/>
</dbReference>
<dbReference type="OrthoDB" id="9792278at2"/>
<dbReference type="GO" id="GO:0008782">
    <property type="term" value="F:adenosylhomocysteine nucleosidase activity"/>
    <property type="evidence" value="ECO:0007669"/>
    <property type="project" value="UniProtKB-EC"/>
</dbReference>
<dbReference type="GO" id="GO:0005829">
    <property type="term" value="C:cytosol"/>
    <property type="evidence" value="ECO:0007669"/>
    <property type="project" value="TreeGrafter"/>
</dbReference>
<keyword evidence="5" id="KW-0486">Methionine biosynthesis</keyword>